<comment type="caution">
    <text evidence="2">The sequence shown here is derived from an EMBL/GenBank/DDBJ whole genome shotgun (WGS) entry which is preliminary data.</text>
</comment>
<organism evidence="2 3">
    <name type="scientific">Cirrhinus mrigala</name>
    <name type="common">Mrigala</name>
    <dbReference type="NCBI Taxonomy" id="683832"/>
    <lineage>
        <taxon>Eukaryota</taxon>
        <taxon>Metazoa</taxon>
        <taxon>Chordata</taxon>
        <taxon>Craniata</taxon>
        <taxon>Vertebrata</taxon>
        <taxon>Euteleostomi</taxon>
        <taxon>Actinopterygii</taxon>
        <taxon>Neopterygii</taxon>
        <taxon>Teleostei</taxon>
        <taxon>Ostariophysi</taxon>
        <taxon>Cypriniformes</taxon>
        <taxon>Cyprinidae</taxon>
        <taxon>Labeoninae</taxon>
        <taxon>Labeonini</taxon>
        <taxon>Cirrhinus</taxon>
    </lineage>
</organism>
<dbReference type="AlphaFoldDB" id="A0ABD0PCS1"/>
<feature type="compositionally biased region" description="Basic and acidic residues" evidence="1">
    <location>
        <begin position="55"/>
        <end position="67"/>
    </location>
</feature>
<feature type="compositionally biased region" description="Polar residues" evidence="1">
    <location>
        <begin position="31"/>
        <end position="40"/>
    </location>
</feature>
<dbReference type="EMBL" id="JAMKFB020000016">
    <property type="protein sequence ID" value="KAL0171868.1"/>
    <property type="molecule type" value="Genomic_DNA"/>
</dbReference>
<evidence type="ECO:0000313" key="3">
    <source>
        <dbReference type="Proteomes" id="UP001529510"/>
    </source>
</evidence>
<accession>A0ABD0PCS1</accession>
<keyword evidence="3" id="KW-1185">Reference proteome</keyword>
<proteinExistence type="predicted"/>
<feature type="non-terminal residue" evidence="2">
    <location>
        <position position="73"/>
    </location>
</feature>
<name>A0ABD0PCS1_CIRMR</name>
<protein>
    <submittedName>
        <fullName evidence="2">Uncharacterized protein</fullName>
    </submittedName>
</protein>
<feature type="region of interest" description="Disordered" evidence="1">
    <location>
        <begin position="1"/>
        <end position="73"/>
    </location>
</feature>
<reference evidence="2 3" key="1">
    <citation type="submission" date="2024-05" db="EMBL/GenBank/DDBJ databases">
        <title>Genome sequencing and assembly of Indian major carp, Cirrhinus mrigala (Hamilton, 1822).</title>
        <authorList>
            <person name="Mohindra V."/>
            <person name="Chowdhury L.M."/>
            <person name="Lal K."/>
            <person name="Jena J.K."/>
        </authorList>
    </citation>
    <scope>NUCLEOTIDE SEQUENCE [LARGE SCALE GENOMIC DNA]</scope>
    <source>
        <strain evidence="2">CM1030</strain>
        <tissue evidence="2">Blood</tissue>
    </source>
</reference>
<sequence length="73" mass="8018">MRRPPARFADSTVRERAPPPPPSSPTLVGSDHQQTDNGNPCSLRPATCSSVQDEQPQHDLLDMDVKQEILGLK</sequence>
<gene>
    <name evidence="2" type="ORF">M9458_032179</name>
</gene>
<evidence type="ECO:0000313" key="2">
    <source>
        <dbReference type="EMBL" id="KAL0171868.1"/>
    </source>
</evidence>
<evidence type="ECO:0000256" key="1">
    <source>
        <dbReference type="SAM" id="MobiDB-lite"/>
    </source>
</evidence>
<dbReference type="Proteomes" id="UP001529510">
    <property type="component" value="Unassembled WGS sequence"/>
</dbReference>